<dbReference type="RefSeq" id="WP_241412541.1">
    <property type="nucleotide sequence ID" value="NZ_JAKZGO010000008.1"/>
</dbReference>
<proteinExistence type="predicted"/>
<accession>A0ABS9VD75</accession>
<keyword evidence="2" id="KW-1185">Reference proteome</keyword>
<dbReference type="Proteomes" id="UP001165430">
    <property type="component" value="Unassembled WGS sequence"/>
</dbReference>
<sequence length="71" mass="8048">MNHILGIDRFQVTFSSLEDAIPKENAVRVIDAFIDKHDLNLLGFISKPTGEAPTKKHTHLRVDAVELTPYY</sequence>
<evidence type="ECO:0000313" key="2">
    <source>
        <dbReference type="Proteomes" id="UP001165430"/>
    </source>
</evidence>
<comment type="caution">
    <text evidence="1">The sequence shown here is derived from an EMBL/GenBank/DDBJ whole genome shotgun (WGS) entry which is preliminary data.</text>
</comment>
<organism evidence="1 2">
    <name type="scientific">Belliella alkalica</name>
    <dbReference type="NCBI Taxonomy" id="1730871"/>
    <lineage>
        <taxon>Bacteria</taxon>
        <taxon>Pseudomonadati</taxon>
        <taxon>Bacteroidota</taxon>
        <taxon>Cytophagia</taxon>
        <taxon>Cytophagales</taxon>
        <taxon>Cyclobacteriaceae</taxon>
        <taxon>Belliella</taxon>
    </lineage>
</organism>
<protein>
    <submittedName>
        <fullName evidence="1">Uncharacterized protein</fullName>
    </submittedName>
</protein>
<evidence type="ECO:0000313" key="1">
    <source>
        <dbReference type="EMBL" id="MCH7414189.1"/>
    </source>
</evidence>
<dbReference type="EMBL" id="JAKZGO010000008">
    <property type="protein sequence ID" value="MCH7414189.1"/>
    <property type="molecule type" value="Genomic_DNA"/>
</dbReference>
<reference evidence="1" key="1">
    <citation type="submission" date="2022-03" db="EMBL/GenBank/DDBJ databases">
        <title>De novo assembled genomes of Belliella spp. (Cyclobacteriaceae) strains.</title>
        <authorList>
            <person name="Szabo A."/>
            <person name="Korponai K."/>
            <person name="Felfoldi T."/>
        </authorList>
    </citation>
    <scope>NUCLEOTIDE SEQUENCE</scope>
    <source>
        <strain evidence="1">DSM 111903</strain>
    </source>
</reference>
<gene>
    <name evidence="1" type="ORF">MM213_11870</name>
</gene>
<name>A0ABS9VD75_9BACT</name>